<proteinExistence type="predicted"/>
<reference evidence="1 2" key="1">
    <citation type="submission" date="2017-02" db="EMBL/GenBank/DDBJ databases">
        <authorList>
            <person name="Peterson S.W."/>
        </authorList>
    </citation>
    <scope>NUCLEOTIDE SEQUENCE [LARGE SCALE GENOMIC DNA]</scope>
    <source>
        <strain evidence="1 2">DSM 45154</strain>
    </source>
</reference>
<dbReference type="Proteomes" id="UP000190637">
    <property type="component" value="Unassembled WGS sequence"/>
</dbReference>
<dbReference type="EMBL" id="FUWS01000009">
    <property type="protein sequence ID" value="SKA27410.1"/>
    <property type="molecule type" value="Genomic_DNA"/>
</dbReference>
<evidence type="ECO:0000313" key="1">
    <source>
        <dbReference type="EMBL" id="SKA27410.1"/>
    </source>
</evidence>
<evidence type="ECO:0000313" key="2">
    <source>
        <dbReference type="Proteomes" id="UP000190637"/>
    </source>
</evidence>
<evidence type="ECO:0008006" key="3">
    <source>
        <dbReference type="Google" id="ProtNLM"/>
    </source>
</evidence>
<accession>A0A1T4SGE9</accession>
<organism evidence="1 2">
    <name type="scientific">Marinactinospora thermotolerans DSM 45154</name>
    <dbReference type="NCBI Taxonomy" id="1122192"/>
    <lineage>
        <taxon>Bacteria</taxon>
        <taxon>Bacillati</taxon>
        <taxon>Actinomycetota</taxon>
        <taxon>Actinomycetes</taxon>
        <taxon>Streptosporangiales</taxon>
        <taxon>Nocardiopsidaceae</taxon>
        <taxon>Marinactinospora</taxon>
    </lineage>
</organism>
<dbReference type="STRING" id="1122192.SAMN02745673_03564"/>
<name>A0A1T4SGE9_9ACTN</name>
<sequence length="248" mass="27574">MHEMEPKDSNATQVLTRTGEFAFPGESWEVSVRERLHGAVARFAGPLTDLVDRDANEGDTRILATDFLGEALGYDKYNDLTTEYQTKGESVDYGVRIGDRIVAFLEIKRCGQELDVRSLRQARTHAEEQGAEWLLFTNGREWRSYHLPGADVSPRLIVQVDLLSEGDVADKVHGLFYLTKDVFERGLVDVARKGREALAPPSLAGILQSEAVVSAVRSEVRRATSYSATSDEILRSIREGIIPPSLKP</sequence>
<protein>
    <recommendedName>
        <fullName evidence="3">Type I restriction enzyme R protein N terminus (HSDR_N)</fullName>
    </recommendedName>
</protein>
<keyword evidence="2" id="KW-1185">Reference proteome</keyword>
<dbReference type="AlphaFoldDB" id="A0A1T4SGE9"/>
<gene>
    <name evidence="1" type="ORF">SAMN02745673_03564</name>
</gene>